<dbReference type="PROSITE" id="PS51257">
    <property type="entry name" value="PROKAR_LIPOPROTEIN"/>
    <property type="match status" value="1"/>
</dbReference>
<dbReference type="AlphaFoldDB" id="A0A0D7K834"/>
<sequence>MKRRDFFSAAALIGLTGCSSFYYGDKPGATWFPTDLIEANHRAVDALLANAPLDAQHPVMVATLVQVDRLGESSRLGRIFSEQIAGRMVQRGVRVVELKLRDSVALQRDQGELLLSREVREVSQSHDAQAVVVGTYAASASALYISLKLVTPVGNTVVAAHNYAVPMDENVRVLLASGGLRY</sequence>
<dbReference type="RefSeq" id="WP_044398202.1">
    <property type="nucleotide sequence ID" value="NZ_JXYQ01000032.1"/>
</dbReference>
<dbReference type="PATRIC" id="fig|80878.5.peg.1803"/>
<accession>A0A0D7K834</accession>
<proteinExistence type="predicted"/>
<comment type="caution">
    <text evidence="2">The sequence shown here is derived from an EMBL/GenBank/DDBJ whole genome shotgun (WGS) entry which is preliminary data.</text>
</comment>
<evidence type="ECO:0000313" key="2">
    <source>
        <dbReference type="EMBL" id="KJA10480.1"/>
    </source>
</evidence>
<feature type="domain" description="FlgO" evidence="1">
    <location>
        <begin position="42"/>
        <end position="169"/>
    </location>
</feature>
<dbReference type="Pfam" id="PF17680">
    <property type="entry name" value="FlgO"/>
    <property type="match status" value="1"/>
</dbReference>
<dbReference type="Proteomes" id="UP000032566">
    <property type="component" value="Unassembled WGS sequence"/>
</dbReference>
<protein>
    <recommendedName>
        <fullName evidence="1">FlgO domain-containing protein</fullName>
    </recommendedName>
</protein>
<evidence type="ECO:0000313" key="3">
    <source>
        <dbReference type="Proteomes" id="UP000032566"/>
    </source>
</evidence>
<dbReference type="STRING" id="80878.RP29_10700"/>
<evidence type="ECO:0000259" key="1">
    <source>
        <dbReference type="Pfam" id="PF17680"/>
    </source>
</evidence>
<reference evidence="2 3" key="1">
    <citation type="submission" date="2014-12" db="EMBL/GenBank/DDBJ databases">
        <title>Isolation of bacteria from lake water.</title>
        <authorList>
            <person name="Sheng K.-Y."/>
            <person name="Chin P.-S."/>
            <person name="Chan K.-G."/>
            <person name="Tan G.S."/>
        </authorList>
    </citation>
    <scope>NUCLEOTIDE SEQUENCE [LARGE SCALE GENOMIC DNA]</scope>
    <source>
        <strain evidence="2 3">KY4</strain>
    </source>
</reference>
<dbReference type="EMBL" id="JXYQ01000032">
    <property type="protein sequence ID" value="KJA10480.1"/>
    <property type="molecule type" value="Genomic_DNA"/>
</dbReference>
<name>A0A0D7K834_9BURK</name>
<organism evidence="2 3">
    <name type="scientific">Acidovorax temperans</name>
    <dbReference type="NCBI Taxonomy" id="80878"/>
    <lineage>
        <taxon>Bacteria</taxon>
        <taxon>Pseudomonadati</taxon>
        <taxon>Pseudomonadota</taxon>
        <taxon>Betaproteobacteria</taxon>
        <taxon>Burkholderiales</taxon>
        <taxon>Comamonadaceae</taxon>
        <taxon>Acidovorax</taxon>
    </lineage>
</organism>
<dbReference type="InterPro" id="IPR041215">
    <property type="entry name" value="FlgO_dom"/>
</dbReference>
<dbReference type="OrthoDB" id="8479562at2"/>
<keyword evidence="3" id="KW-1185">Reference proteome</keyword>
<gene>
    <name evidence="2" type="ORF">RP29_10700</name>
</gene>